<evidence type="ECO:0000313" key="3">
    <source>
        <dbReference type="Proteomes" id="UP000265618"/>
    </source>
</evidence>
<accession>A0A9K3D4G1</accession>
<protein>
    <submittedName>
        <fullName evidence="2">Uncharacterized protein</fullName>
    </submittedName>
</protein>
<evidence type="ECO:0000256" key="1">
    <source>
        <dbReference type="SAM" id="MobiDB-lite"/>
    </source>
</evidence>
<dbReference type="Proteomes" id="UP000265618">
    <property type="component" value="Unassembled WGS sequence"/>
</dbReference>
<name>A0A9K3D4G1_9EUKA</name>
<comment type="caution">
    <text evidence="2">The sequence shown here is derived from an EMBL/GenBank/DDBJ whole genome shotgun (WGS) entry which is preliminary data.</text>
</comment>
<organism evidence="2 3">
    <name type="scientific">Kipferlia bialata</name>
    <dbReference type="NCBI Taxonomy" id="797122"/>
    <lineage>
        <taxon>Eukaryota</taxon>
        <taxon>Metamonada</taxon>
        <taxon>Carpediemonas-like organisms</taxon>
        <taxon>Kipferlia</taxon>
    </lineage>
</organism>
<evidence type="ECO:0000313" key="2">
    <source>
        <dbReference type="EMBL" id="GIQ87079.1"/>
    </source>
</evidence>
<keyword evidence="3" id="KW-1185">Reference proteome</keyword>
<feature type="region of interest" description="Disordered" evidence="1">
    <location>
        <begin position="1"/>
        <end position="34"/>
    </location>
</feature>
<reference evidence="2 3" key="1">
    <citation type="journal article" date="2018" name="PLoS ONE">
        <title>The draft genome of Kipferlia bialata reveals reductive genome evolution in fornicate parasites.</title>
        <authorList>
            <person name="Tanifuji G."/>
            <person name="Takabayashi S."/>
            <person name="Kume K."/>
            <person name="Takagi M."/>
            <person name="Nakayama T."/>
            <person name="Kamikawa R."/>
            <person name="Inagaki Y."/>
            <person name="Hashimoto T."/>
        </authorList>
    </citation>
    <scope>NUCLEOTIDE SEQUENCE [LARGE SCALE GENOMIC DNA]</scope>
    <source>
        <strain evidence="2">NY0173</strain>
    </source>
</reference>
<feature type="compositionally biased region" description="Polar residues" evidence="1">
    <location>
        <begin position="1"/>
        <end position="10"/>
    </location>
</feature>
<proteinExistence type="predicted"/>
<sequence>MHCGSGSSSVLREATASGVRVRAGQKRDDSIPHSTFHSSRECLLVESLGRRPELGHTSAVVNSPVKATYDLDVN</sequence>
<dbReference type="AlphaFoldDB" id="A0A9K3D4G1"/>
<dbReference type="EMBL" id="BDIP01002958">
    <property type="protein sequence ID" value="GIQ87079.1"/>
    <property type="molecule type" value="Genomic_DNA"/>
</dbReference>
<gene>
    <name evidence="2" type="ORF">KIPB_009048</name>
</gene>